<gene>
    <name evidence="4" type="ORF">FNV43_RR20755</name>
</gene>
<name>A0A8K0E1B8_9ROSA</name>
<protein>
    <submittedName>
        <fullName evidence="4">Uncharacterized protein</fullName>
    </submittedName>
</protein>
<evidence type="ECO:0000256" key="3">
    <source>
        <dbReference type="ARBA" id="ARBA00022679"/>
    </source>
</evidence>
<dbReference type="FunFam" id="3.40.50.2000:FF:000143">
    <property type="entry name" value="UDP-glycosyltransferase 89B1"/>
    <property type="match status" value="1"/>
</dbReference>
<organism evidence="4 5">
    <name type="scientific">Rhamnella rubrinervis</name>
    <dbReference type="NCBI Taxonomy" id="2594499"/>
    <lineage>
        <taxon>Eukaryota</taxon>
        <taxon>Viridiplantae</taxon>
        <taxon>Streptophyta</taxon>
        <taxon>Embryophyta</taxon>
        <taxon>Tracheophyta</taxon>
        <taxon>Spermatophyta</taxon>
        <taxon>Magnoliopsida</taxon>
        <taxon>eudicotyledons</taxon>
        <taxon>Gunneridae</taxon>
        <taxon>Pentapetalae</taxon>
        <taxon>rosids</taxon>
        <taxon>fabids</taxon>
        <taxon>Rosales</taxon>
        <taxon>Rhamnaceae</taxon>
        <taxon>rhamnoid group</taxon>
        <taxon>Rhamneae</taxon>
        <taxon>Rhamnella</taxon>
    </lineage>
</organism>
<evidence type="ECO:0000313" key="4">
    <source>
        <dbReference type="EMBL" id="KAF3437999.1"/>
    </source>
</evidence>
<dbReference type="PANTHER" id="PTHR48047:SF8">
    <property type="entry name" value="FLAVONOL 3-O-GLUCOSYLTRANSFERASE UGT89B1"/>
    <property type="match status" value="1"/>
</dbReference>
<dbReference type="CDD" id="cd03784">
    <property type="entry name" value="GT1_Gtf-like"/>
    <property type="match status" value="1"/>
</dbReference>
<dbReference type="AlphaFoldDB" id="A0A8K0E1B8"/>
<comment type="similarity">
    <text evidence="1">Belongs to the UDP-glycosyltransferase family.</text>
</comment>
<evidence type="ECO:0000256" key="2">
    <source>
        <dbReference type="ARBA" id="ARBA00022676"/>
    </source>
</evidence>
<accession>A0A8K0E1B8</accession>
<proteinExistence type="inferred from homology"/>
<keyword evidence="2" id="KW-0328">Glycosyltransferase</keyword>
<keyword evidence="3" id="KW-0808">Transferase</keyword>
<evidence type="ECO:0000256" key="1">
    <source>
        <dbReference type="ARBA" id="ARBA00009995"/>
    </source>
</evidence>
<dbReference type="PANTHER" id="PTHR48047">
    <property type="entry name" value="GLYCOSYLTRANSFERASE"/>
    <property type="match status" value="1"/>
</dbReference>
<dbReference type="GO" id="GO:0035251">
    <property type="term" value="F:UDP-glucosyltransferase activity"/>
    <property type="evidence" value="ECO:0007669"/>
    <property type="project" value="TreeGrafter"/>
</dbReference>
<dbReference type="Gene3D" id="3.40.50.2000">
    <property type="entry name" value="Glycogen Phosphorylase B"/>
    <property type="match status" value="2"/>
</dbReference>
<dbReference type="Pfam" id="PF00201">
    <property type="entry name" value="UDPGT"/>
    <property type="match status" value="1"/>
</dbReference>
<dbReference type="SUPFAM" id="SSF53756">
    <property type="entry name" value="UDP-Glycosyltransferase/glycogen phosphorylase"/>
    <property type="match status" value="1"/>
</dbReference>
<comment type="caution">
    <text evidence="4">The sequence shown here is derived from an EMBL/GenBank/DDBJ whole genome shotgun (WGS) entry which is preliminary data.</text>
</comment>
<evidence type="ECO:0000313" key="5">
    <source>
        <dbReference type="Proteomes" id="UP000796880"/>
    </source>
</evidence>
<keyword evidence="5" id="KW-1185">Reference proteome</keyword>
<reference evidence="4" key="1">
    <citation type="submission" date="2020-03" db="EMBL/GenBank/DDBJ databases">
        <title>A high-quality chromosome-level genome assembly of a woody plant with both climbing and erect habits, Rhamnella rubrinervis.</title>
        <authorList>
            <person name="Lu Z."/>
            <person name="Yang Y."/>
            <person name="Zhu X."/>
            <person name="Sun Y."/>
        </authorList>
    </citation>
    <scope>NUCLEOTIDE SEQUENCE</scope>
    <source>
        <strain evidence="4">BYM</strain>
        <tissue evidence="4">Leaf</tissue>
    </source>
</reference>
<dbReference type="Proteomes" id="UP000796880">
    <property type="component" value="Unassembled WGS sequence"/>
</dbReference>
<dbReference type="EMBL" id="VOIH02000009">
    <property type="protein sequence ID" value="KAF3437999.1"/>
    <property type="molecule type" value="Genomic_DNA"/>
</dbReference>
<dbReference type="OrthoDB" id="1192081at2759"/>
<sequence length="475" mass="52251">MTVSAATGAHILVFPFPAQGHMIPLLDLTHHLVTNGLTITILVTPKNLHLLNPLLSANPTIKTLVLPFPAHPGIPSGIENVKDLPADRFRTMICALGGLHQPLLSWFRSHPSPPVAIISDWFLGWTQYLASELGIRRIDFLSSGLLSSSILYSLWLDQFKRNDPNDENEVVSFPNLPGSQNYPWWQLSPLYRAYVKGDPDSEFMRKIFLGNIASWGLISNSLIELERVYVQHRREVLLGHDRVWTIGPLLPKDDDQSGHNQRGGSSSVPADQILSWLDTCEDRKVVYVCFGSQAVLTNNQMEQLALGLEKSGVHFIWSVKEPTKEHVEGQFGAVPPGFEDRVAGRGLVIRGWAPQVSILRHRAVGSFLTHCGWNSVLEAIVAGVVMLAWPMGADQFCNATLLEQLKVAIRVCEGAGAVPDPAYLARVIAESVGDFSRQLVVELSKAAREDTSEGGSSVRDLDSLVANLAALELPH</sequence>
<dbReference type="InterPro" id="IPR002213">
    <property type="entry name" value="UDP_glucos_trans"/>
</dbReference>
<dbReference type="FunFam" id="3.40.50.2000:FF:000064">
    <property type="entry name" value="Glycosyltransferase"/>
    <property type="match status" value="1"/>
</dbReference>